<dbReference type="Pfam" id="PF05651">
    <property type="entry name" value="Diacid_rec"/>
    <property type="match status" value="1"/>
</dbReference>
<dbReference type="Gene3D" id="1.10.10.2840">
    <property type="entry name" value="PucR C-terminal helix-turn-helix domain"/>
    <property type="match status" value="1"/>
</dbReference>
<evidence type="ECO:0000313" key="4">
    <source>
        <dbReference type="Proteomes" id="UP000215546"/>
    </source>
</evidence>
<dbReference type="AlphaFoldDB" id="A0A233VMY0"/>
<dbReference type="InterPro" id="IPR008599">
    <property type="entry name" value="Diacid_rec"/>
</dbReference>
<feature type="domain" description="Putative sugar diacid recognition" evidence="1">
    <location>
        <begin position="4"/>
        <end position="132"/>
    </location>
</feature>
<dbReference type="PANTHER" id="PTHR33744:SF16">
    <property type="entry name" value="CARBOHYDRATE DIACID REGULATOR"/>
    <property type="match status" value="1"/>
</dbReference>
<name>A0A233VMY0_FINMA</name>
<dbReference type="Pfam" id="PF13556">
    <property type="entry name" value="HTH_30"/>
    <property type="match status" value="1"/>
</dbReference>
<reference evidence="4" key="1">
    <citation type="submission" date="2017-04" db="EMBL/GenBank/DDBJ databases">
        <title>Finegoldia magna isolated from orthopedic joint implant-associated infections.</title>
        <authorList>
            <person name="Bjorklund S."/>
            <person name="Bruggemann H."/>
            <person name="Jensen A."/>
            <person name="Hellmark B."/>
            <person name="Soderquist B."/>
        </authorList>
    </citation>
    <scope>NUCLEOTIDE SEQUENCE [LARGE SCALE GENOMIC DNA]</scope>
    <source>
        <strain evidence="4">12T273</strain>
    </source>
</reference>
<proteinExistence type="predicted"/>
<accession>A0A233VMY0</accession>
<dbReference type="InterPro" id="IPR025736">
    <property type="entry name" value="PucR_C-HTH_dom"/>
</dbReference>
<dbReference type="EMBL" id="NDYE01000005">
    <property type="protein sequence ID" value="OXZ33769.1"/>
    <property type="molecule type" value="Genomic_DNA"/>
</dbReference>
<gene>
    <name evidence="3" type="ORF">B9N55_02550</name>
</gene>
<organism evidence="3 4">
    <name type="scientific">Finegoldia magna</name>
    <name type="common">Peptostreptococcus magnus</name>
    <dbReference type="NCBI Taxonomy" id="1260"/>
    <lineage>
        <taxon>Bacteria</taxon>
        <taxon>Bacillati</taxon>
        <taxon>Bacillota</taxon>
        <taxon>Tissierellia</taxon>
        <taxon>Tissierellales</taxon>
        <taxon>Peptoniphilaceae</taxon>
        <taxon>Finegoldia</taxon>
    </lineage>
</organism>
<dbReference type="InterPro" id="IPR051448">
    <property type="entry name" value="CdaR-like_regulators"/>
</dbReference>
<dbReference type="InterPro" id="IPR042070">
    <property type="entry name" value="PucR_C-HTH_sf"/>
</dbReference>
<dbReference type="PANTHER" id="PTHR33744">
    <property type="entry name" value="CARBOHYDRATE DIACID REGULATOR"/>
    <property type="match status" value="1"/>
</dbReference>
<evidence type="ECO:0000259" key="1">
    <source>
        <dbReference type="Pfam" id="PF05651"/>
    </source>
</evidence>
<evidence type="ECO:0000313" key="3">
    <source>
        <dbReference type="EMBL" id="OXZ33769.1"/>
    </source>
</evidence>
<protein>
    <submittedName>
        <fullName evidence="3">Sugar diacid recognition</fullName>
    </submittedName>
</protein>
<comment type="caution">
    <text evidence="3">The sequence shown here is derived from an EMBL/GenBank/DDBJ whole genome shotgun (WGS) entry which is preliminary data.</text>
</comment>
<dbReference type="Proteomes" id="UP000215546">
    <property type="component" value="Unassembled WGS sequence"/>
</dbReference>
<feature type="domain" description="PucR C-terminal helix-turn-helix" evidence="2">
    <location>
        <begin position="305"/>
        <end position="358"/>
    </location>
</feature>
<evidence type="ECO:0000259" key="2">
    <source>
        <dbReference type="Pfam" id="PF13556"/>
    </source>
</evidence>
<sequence>MRISDHTAKMIVEKLKDVIDYDLNFFDQEGYIIYSTNSNRIGTYHEAAKECVKQNKTIFVDNEKEYVGAKKGINIPVTIDGEIIAVIGITGNKDEVMKYGNIIKKMTEILVKEQLVEKNKLKKKDMNKYLFESLINELDDYGLYRYLESEDEKYVIVGKNSDNRFLLKDSEQIYKILENNLSNNFVYSVFYGEIVILSNNVDKIIIKKKLEKIRNQIHDAIDSRVYFGISGSFKMISQFKKNYDNCMVALDWLDNLQRKECVVDYSTLDLGILLGSIKKDRIKKFKEVVLKDISDEDYNIYKDLIKIYATNNQSITKCAEDLFVHKNTVQYRLNKLRDITGLDPRNVEDFIRLYLAFILN</sequence>